<reference evidence="1" key="1">
    <citation type="submission" date="2025-08" db="UniProtKB">
        <authorList>
            <consortium name="Ensembl"/>
        </authorList>
    </citation>
    <scope>IDENTIFICATION</scope>
</reference>
<evidence type="ECO:0000313" key="2">
    <source>
        <dbReference type="Proteomes" id="UP000261640"/>
    </source>
</evidence>
<evidence type="ECO:0000313" key="1">
    <source>
        <dbReference type="Ensembl" id="ENSMAMP00000051917.1"/>
    </source>
</evidence>
<keyword evidence="2" id="KW-1185">Reference proteome</keyword>
<sequence length="74" mass="8746">LSHSCNMNLIKESGDMRKFQNKNLIMPDWESQREKEILPYPDLAPVVWCFLKQTTTPRSWCLEKEFHPQPMGVP</sequence>
<reference evidence="1" key="2">
    <citation type="submission" date="2025-09" db="UniProtKB">
        <authorList>
            <consortium name="Ensembl"/>
        </authorList>
    </citation>
    <scope>IDENTIFICATION</scope>
</reference>
<proteinExistence type="predicted"/>
<dbReference type="Ensembl" id="ENSMAMT00000039259.1">
    <property type="protein sequence ID" value="ENSMAMP00000051917.1"/>
    <property type="gene ID" value="ENSMAMG00000025244.1"/>
</dbReference>
<dbReference type="Proteomes" id="UP000261640">
    <property type="component" value="Unplaced"/>
</dbReference>
<name>A0A7N8XMZ8_9TELE</name>
<dbReference type="InParanoid" id="A0A7N8XMZ8"/>
<protein>
    <submittedName>
        <fullName evidence="1">Uncharacterized protein</fullName>
    </submittedName>
</protein>
<dbReference type="AlphaFoldDB" id="A0A7N8XMZ8"/>
<accession>A0A7N8XMZ8</accession>
<organism evidence="1 2">
    <name type="scientific">Mastacembelus armatus</name>
    <name type="common">zig-zag eel</name>
    <dbReference type="NCBI Taxonomy" id="205130"/>
    <lineage>
        <taxon>Eukaryota</taxon>
        <taxon>Metazoa</taxon>
        <taxon>Chordata</taxon>
        <taxon>Craniata</taxon>
        <taxon>Vertebrata</taxon>
        <taxon>Euteleostomi</taxon>
        <taxon>Actinopterygii</taxon>
        <taxon>Neopterygii</taxon>
        <taxon>Teleostei</taxon>
        <taxon>Neoteleostei</taxon>
        <taxon>Acanthomorphata</taxon>
        <taxon>Anabantaria</taxon>
        <taxon>Synbranchiformes</taxon>
        <taxon>Mastacembelidae</taxon>
        <taxon>Mastacembelus</taxon>
    </lineage>
</organism>